<dbReference type="Proteomes" id="UP000664628">
    <property type="component" value="Unassembled WGS sequence"/>
</dbReference>
<dbReference type="RefSeq" id="WP_207328879.1">
    <property type="nucleotide sequence ID" value="NZ_JAFMYW010000002.1"/>
</dbReference>
<evidence type="ECO:0000313" key="2">
    <source>
        <dbReference type="EMBL" id="MBO0948937.1"/>
    </source>
</evidence>
<keyword evidence="3" id="KW-1185">Reference proteome</keyword>
<dbReference type="EMBL" id="JAFMYW010000002">
    <property type="protein sequence ID" value="MBO0948937.1"/>
    <property type="molecule type" value="Genomic_DNA"/>
</dbReference>
<evidence type="ECO:0000313" key="3">
    <source>
        <dbReference type="Proteomes" id="UP000664628"/>
    </source>
</evidence>
<name>A0ABS3JG23_9BACT</name>
<proteinExistence type="predicted"/>
<feature type="chain" id="PRO_5046464159" description="Lipoprotein" evidence="1">
    <location>
        <begin position="23"/>
        <end position="126"/>
    </location>
</feature>
<accession>A0ABS3JG23</accession>
<sequence>MKPTLFYLFAGLLNTALLSCQAQQTQPSSFTDTDGVLIVSVYSRGAYQYILAVPDADAKTRFYPVNLADSLKQAALKTDPATPLQVRFSGRLTGKNEVIKRITANDAGEAAGEIPQVTLSAISVRK</sequence>
<dbReference type="PROSITE" id="PS51257">
    <property type="entry name" value="PROKAR_LIPOPROTEIN"/>
    <property type="match status" value="1"/>
</dbReference>
<reference evidence="2 3" key="1">
    <citation type="submission" date="2021-03" db="EMBL/GenBank/DDBJ databases">
        <title>Fibrella sp. HMF5405 genome sequencing and assembly.</title>
        <authorList>
            <person name="Kang H."/>
            <person name="Kim H."/>
            <person name="Bae S."/>
            <person name="Joh K."/>
        </authorList>
    </citation>
    <scope>NUCLEOTIDE SEQUENCE [LARGE SCALE GENOMIC DNA]</scope>
    <source>
        <strain evidence="2 3">HMF5405</strain>
    </source>
</reference>
<protein>
    <recommendedName>
        <fullName evidence="4">Lipoprotein</fullName>
    </recommendedName>
</protein>
<feature type="signal peptide" evidence="1">
    <location>
        <begin position="1"/>
        <end position="22"/>
    </location>
</feature>
<organism evidence="2 3">
    <name type="scientific">Fibrella forsythiae</name>
    <dbReference type="NCBI Taxonomy" id="2817061"/>
    <lineage>
        <taxon>Bacteria</taxon>
        <taxon>Pseudomonadati</taxon>
        <taxon>Bacteroidota</taxon>
        <taxon>Cytophagia</taxon>
        <taxon>Cytophagales</taxon>
        <taxon>Spirosomataceae</taxon>
        <taxon>Fibrella</taxon>
    </lineage>
</organism>
<evidence type="ECO:0008006" key="4">
    <source>
        <dbReference type="Google" id="ProtNLM"/>
    </source>
</evidence>
<keyword evidence="1" id="KW-0732">Signal</keyword>
<comment type="caution">
    <text evidence="2">The sequence shown here is derived from an EMBL/GenBank/DDBJ whole genome shotgun (WGS) entry which is preliminary data.</text>
</comment>
<evidence type="ECO:0000256" key="1">
    <source>
        <dbReference type="SAM" id="SignalP"/>
    </source>
</evidence>
<gene>
    <name evidence="2" type="ORF">J2I46_10115</name>
</gene>